<dbReference type="SUPFAM" id="SSF52540">
    <property type="entry name" value="P-loop containing nucleoside triphosphate hydrolases"/>
    <property type="match status" value="1"/>
</dbReference>
<proteinExistence type="inferred from homology"/>
<evidence type="ECO:0000256" key="3">
    <source>
        <dbReference type="ARBA" id="ARBA00022741"/>
    </source>
</evidence>
<dbReference type="Proteomes" id="UP000613160">
    <property type="component" value="Unassembled WGS sequence"/>
</dbReference>
<dbReference type="EMBL" id="BMJJ01000001">
    <property type="protein sequence ID" value="GGD02676.1"/>
    <property type="molecule type" value="Genomic_DNA"/>
</dbReference>
<dbReference type="InterPro" id="IPR017871">
    <property type="entry name" value="ABC_transporter-like_CS"/>
</dbReference>
<evidence type="ECO:0000313" key="8">
    <source>
        <dbReference type="Proteomes" id="UP000613160"/>
    </source>
</evidence>
<protein>
    <submittedName>
        <fullName evidence="7">ABC transporter ATP-binding protein</fullName>
    </submittedName>
</protein>
<evidence type="ECO:0000256" key="5">
    <source>
        <dbReference type="SAM" id="MobiDB-lite"/>
    </source>
</evidence>
<dbReference type="Pfam" id="PF00005">
    <property type="entry name" value="ABC_tran"/>
    <property type="match status" value="1"/>
</dbReference>
<dbReference type="PANTHER" id="PTHR42781">
    <property type="entry name" value="SPERMIDINE/PUTRESCINE IMPORT ATP-BINDING PROTEIN POTA"/>
    <property type="match status" value="1"/>
</dbReference>
<dbReference type="GO" id="GO:0016887">
    <property type="term" value="F:ATP hydrolysis activity"/>
    <property type="evidence" value="ECO:0007669"/>
    <property type="project" value="InterPro"/>
</dbReference>
<dbReference type="InterPro" id="IPR027417">
    <property type="entry name" value="P-loop_NTPase"/>
</dbReference>
<keyword evidence="2" id="KW-0813">Transport</keyword>
<dbReference type="AlphaFoldDB" id="A0A916XS54"/>
<keyword evidence="4 7" id="KW-0067">ATP-binding</keyword>
<accession>A0A916XS54</accession>
<gene>
    <name evidence="7" type="ORF">GCM10011335_01720</name>
</gene>
<sequence length="261" mass="26769">MGLVLENFRLSLAGRRLLALDRPIAPGEILSVMGASGSGKSTLFDAIAGFLDPAFTATGRVLLNDRDITNARPEERRVGLLFQDALMLPHLSVGENLLFGLVPSVAGRAARRAAAEAMLAKVGLAGLFARDPATLSGGQAARVALARTLLAEPQALLLDEAFSRLDTALRQSVRGLVFDLVRERAIPAILVTHDRADAEAAGGAIVDLDAQDTGAEGAVTGSLREGAPGDTTPGSQARVTGAPATEALPGKPPAASRGAAG</sequence>
<dbReference type="PROSITE" id="PS50893">
    <property type="entry name" value="ABC_TRANSPORTER_2"/>
    <property type="match status" value="1"/>
</dbReference>
<comment type="caution">
    <text evidence="7">The sequence shown here is derived from an EMBL/GenBank/DDBJ whole genome shotgun (WGS) entry which is preliminary data.</text>
</comment>
<dbReference type="PANTHER" id="PTHR42781:SF4">
    <property type="entry name" value="SPERMIDINE_PUTRESCINE IMPORT ATP-BINDING PROTEIN POTA"/>
    <property type="match status" value="1"/>
</dbReference>
<evidence type="ECO:0000259" key="6">
    <source>
        <dbReference type="PROSITE" id="PS50893"/>
    </source>
</evidence>
<comment type="similarity">
    <text evidence="1">Belongs to the ABC transporter superfamily.</text>
</comment>
<dbReference type="InterPro" id="IPR003439">
    <property type="entry name" value="ABC_transporter-like_ATP-bd"/>
</dbReference>
<feature type="region of interest" description="Disordered" evidence="5">
    <location>
        <begin position="217"/>
        <end position="261"/>
    </location>
</feature>
<dbReference type="InterPro" id="IPR050093">
    <property type="entry name" value="ABC_SmlMolc_Importer"/>
</dbReference>
<organism evidence="7 8">
    <name type="scientific">Aureimonas glaciei</name>
    <dbReference type="NCBI Taxonomy" id="1776957"/>
    <lineage>
        <taxon>Bacteria</taxon>
        <taxon>Pseudomonadati</taxon>
        <taxon>Pseudomonadota</taxon>
        <taxon>Alphaproteobacteria</taxon>
        <taxon>Hyphomicrobiales</taxon>
        <taxon>Aurantimonadaceae</taxon>
        <taxon>Aureimonas</taxon>
    </lineage>
</organism>
<dbReference type="Gene3D" id="3.40.50.300">
    <property type="entry name" value="P-loop containing nucleotide triphosphate hydrolases"/>
    <property type="match status" value="1"/>
</dbReference>
<evidence type="ECO:0000256" key="2">
    <source>
        <dbReference type="ARBA" id="ARBA00022448"/>
    </source>
</evidence>
<reference evidence="7" key="2">
    <citation type="submission" date="2020-09" db="EMBL/GenBank/DDBJ databases">
        <authorList>
            <person name="Sun Q."/>
            <person name="Zhou Y."/>
        </authorList>
    </citation>
    <scope>NUCLEOTIDE SEQUENCE</scope>
    <source>
        <strain evidence="7">CGMCC 1.15493</strain>
    </source>
</reference>
<dbReference type="GO" id="GO:0005524">
    <property type="term" value="F:ATP binding"/>
    <property type="evidence" value="ECO:0007669"/>
    <property type="project" value="UniProtKB-KW"/>
</dbReference>
<reference evidence="7" key="1">
    <citation type="journal article" date="2014" name="Int. J. Syst. Evol. Microbiol.">
        <title>Complete genome sequence of Corynebacterium casei LMG S-19264T (=DSM 44701T), isolated from a smear-ripened cheese.</title>
        <authorList>
            <consortium name="US DOE Joint Genome Institute (JGI-PGF)"/>
            <person name="Walter F."/>
            <person name="Albersmeier A."/>
            <person name="Kalinowski J."/>
            <person name="Ruckert C."/>
        </authorList>
    </citation>
    <scope>NUCLEOTIDE SEQUENCE</scope>
    <source>
        <strain evidence="7">CGMCC 1.15493</strain>
    </source>
</reference>
<feature type="domain" description="ABC transporter" evidence="6">
    <location>
        <begin position="1"/>
        <end position="235"/>
    </location>
</feature>
<dbReference type="SMART" id="SM00382">
    <property type="entry name" value="AAA"/>
    <property type="match status" value="1"/>
</dbReference>
<name>A0A916XS54_9HYPH</name>
<evidence type="ECO:0000256" key="4">
    <source>
        <dbReference type="ARBA" id="ARBA00022840"/>
    </source>
</evidence>
<dbReference type="PROSITE" id="PS00211">
    <property type="entry name" value="ABC_TRANSPORTER_1"/>
    <property type="match status" value="1"/>
</dbReference>
<dbReference type="InterPro" id="IPR003593">
    <property type="entry name" value="AAA+_ATPase"/>
</dbReference>
<evidence type="ECO:0000313" key="7">
    <source>
        <dbReference type="EMBL" id="GGD02676.1"/>
    </source>
</evidence>
<evidence type="ECO:0000256" key="1">
    <source>
        <dbReference type="ARBA" id="ARBA00005417"/>
    </source>
</evidence>
<keyword evidence="8" id="KW-1185">Reference proteome</keyword>
<keyword evidence="3" id="KW-0547">Nucleotide-binding</keyword>